<reference evidence="2" key="1">
    <citation type="submission" date="2012-07" db="EMBL/GenBank/DDBJ databases">
        <title>Genome of the Chinese tree shrew, a rising model animal genetically related to primates.</title>
        <authorList>
            <person name="Zhang G."/>
            <person name="Fan Y."/>
            <person name="Yao Y."/>
            <person name="Huang Z."/>
        </authorList>
    </citation>
    <scope>NUCLEOTIDE SEQUENCE [LARGE SCALE GENOMIC DNA]</scope>
</reference>
<gene>
    <name evidence="1" type="ORF">TREES_T100021059</name>
</gene>
<name>L9JEP5_TUPCH</name>
<evidence type="ECO:0000313" key="1">
    <source>
        <dbReference type="EMBL" id="ELW47452.1"/>
    </source>
</evidence>
<reference evidence="2" key="2">
    <citation type="journal article" date="2013" name="Nat. Commun.">
        <title>Genome of the Chinese tree shrew.</title>
        <authorList>
            <person name="Fan Y."/>
            <person name="Huang Z.Y."/>
            <person name="Cao C.C."/>
            <person name="Chen C.S."/>
            <person name="Chen Y.X."/>
            <person name="Fan D.D."/>
            <person name="He J."/>
            <person name="Hou H.L."/>
            <person name="Hu L."/>
            <person name="Hu X.T."/>
            <person name="Jiang X.T."/>
            <person name="Lai R."/>
            <person name="Lang Y.S."/>
            <person name="Liang B."/>
            <person name="Liao S.G."/>
            <person name="Mu D."/>
            <person name="Ma Y.Y."/>
            <person name="Niu Y.Y."/>
            <person name="Sun X.Q."/>
            <person name="Xia J.Q."/>
            <person name="Xiao J."/>
            <person name="Xiong Z.Q."/>
            <person name="Xu L."/>
            <person name="Yang L."/>
            <person name="Zhang Y."/>
            <person name="Zhao W."/>
            <person name="Zhao X.D."/>
            <person name="Zheng Y.T."/>
            <person name="Zhou J.M."/>
            <person name="Zhu Y.B."/>
            <person name="Zhang G.J."/>
            <person name="Wang J."/>
            <person name="Yao Y.G."/>
        </authorList>
    </citation>
    <scope>NUCLEOTIDE SEQUENCE [LARGE SCALE GENOMIC DNA]</scope>
</reference>
<organism evidence="1 2">
    <name type="scientific">Tupaia chinensis</name>
    <name type="common">Chinese tree shrew</name>
    <name type="synonym">Tupaia belangeri chinensis</name>
    <dbReference type="NCBI Taxonomy" id="246437"/>
    <lineage>
        <taxon>Eukaryota</taxon>
        <taxon>Metazoa</taxon>
        <taxon>Chordata</taxon>
        <taxon>Craniata</taxon>
        <taxon>Vertebrata</taxon>
        <taxon>Euteleostomi</taxon>
        <taxon>Mammalia</taxon>
        <taxon>Eutheria</taxon>
        <taxon>Euarchontoglires</taxon>
        <taxon>Scandentia</taxon>
        <taxon>Tupaiidae</taxon>
        <taxon>Tupaia</taxon>
    </lineage>
</organism>
<dbReference type="EMBL" id="KB321112">
    <property type="protein sequence ID" value="ELW47452.1"/>
    <property type="molecule type" value="Genomic_DNA"/>
</dbReference>
<evidence type="ECO:0000313" key="2">
    <source>
        <dbReference type="Proteomes" id="UP000011518"/>
    </source>
</evidence>
<dbReference type="AlphaFoldDB" id="L9JEP5"/>
<accession>L9JEP5</accession>
<dbReference type="InParanoid" id="L9JEP5"/>
<proteinExistence type="predicted"/>
<sequence>MGCSVPGCPRVYFSRPFSVDLPLPGKSMVRKWKSKRLPTLGGPVVSCGLLWSRLAPPLQLILLSSKAFLCFLFLRDNTQALGSARTLTGQSRFCTWSCSKLVVAVFNANQSFVVTVIAGFPQQSTELTEDGHFWPSAGRSTTERQCSRSFSACVSPSSC</sequence>
<protein>
    <submittedName>
        <fullName evidence="1">Uncharacterized protein</fullName>
    </submittedName>
</protein>
<keyword evidence="2" id="KW-1185">Reference proteome</keyword>
<dbReference type="Proteomes" id="UP000011518">
    <property type="component" value="Unassembled WGS sequence"/>
</dbReference>